<organism evidence="2 3">
    <name type="scientific">Cystobacter fuscus (strain ATCC 25194 / DSM 2262 / NBRC 100088 / M29)</name>
    <dbReference type="NCBI Taxonomy" id="1242864"/>
    <lineage>
        <taxon>Bacteria</taxon>
        <taxon>Pseudomonadati</taxon>
        <taxon>Myxococcota</taxon>
        <taxon>Myxococcia</taxon>
        <taxon>Myxococcales</taxon>
        <taxon>Cystobacterineae</taxon>
        <taxon>Archangiaceae</taxon>
        <taxon>Cystobacter</taxon>
    </lineage>
</organism>
<dbReference type="OrthoDB" id="5493915at2"/>
<sequence length="392" mass="41122">MKQTRGFTVVLAVTTLFTGAPDVQARGATPSDADGEVTFTAGLTVQCGDTLTTHTRLTHDLHCPSSAPFALQLDGDGIVLDLGGYTIRRTGPENRNSQGIVIARGRMVRNGTVRGFGSGITTTIGAGPLNVRLHELALLDNGAGVYDRASPGNFLITNSRLNGNGSGLSSEFDASNGNFDVRSSLFTHNGTAMLGDFHSIDVLDSTFTSNGRVFLCWESNIRIRSSTIAWNDAVGSIPNDPGFRLCRQMRFENTLIANNAAFAPATDPVWNPLNLSMLDTLAVRNGTGLEAAAGTIYIDGNTFYGNASGLTLSDRAGFPYTSLTGIVRGNQFLANDGDGLRVQPPSIPTVLNNLALGNAGFGIYAPTAFDGGGNVARGNTAGDCVGIVCAMY</sequence>
<dbReference type="InterPro" id="IPR039448">
    <property type="entry name" value="Beta_helix"/>
</dbReference>
<comment type="caution">
    <text evidence="2">The sequence shown here is derived from an EMBL/GenBank/DDBJ whole genome shotgun (WGS) entry which is preliminary data.</text>
</comment>
<dbReference type="SUPFAM" id="SSF51126">
    <property type="entry name" value="Pectin lyase-like"/>
    <property type="match status" value="1"/>
</dbReference>
<evidence type="ECO:0000259" key="1">
    <source>
        <dbReference type="Pfam" id="PF13229"/>
    </source>
</evidence>
<dbReference type="SMART" id="SM00710">
    <property type="entry name" value="PbH1"/>
    <property type="match status" value="4"/>
</dbReference>
<dbReference type="eggNOG" id="ENOG50349Z1">
    <property type="taxonomic scope" value="Bacteria"/>
</dbReference>
<dbReference type="Gene3D" id="2.160.20.10">
    <property type="entry name" value="Single-stranded right-handed beta-helix, Pectin lyase-like"/>
    <property type="match status" value="1"/>
</dbReference>
<dbReference type="InterPro" id="IPR006626">
    <property type="entry name" value="PbH1"/>
</dbReference>
<reference evidence="2" key="1">
    <citation type="submission" date="2013-05" db="EMBL/GenBank/DDBJ databases">
        <title>Genome assembly of Cystobacter fuscus DSM 2262.</title>
        <authorList>
            <person name="Sharma G."/>
            <person name="Khatri I."/>
            <person name="Kaur C."/>
            <person name="Mayilraj S."/>
            <person name="Subramanian S."/>
        </authorList>
    </citation>
    <scope>NUCLEOTIDE SEQUENCE [LARGE SCALE GENOMIC DNA]</scope>
    <source>
        <strain evidence="2">DSM 2262</strain>
    </source>
</reference>
<proteinExistence type="predicted"/>
<dbReference type="AlphaFoldDB" id="S9PLH7"/>
<gene>
    <name evidence="2" type="ORF">D187_005743</name>
</gene>
<dbReference type="Pfam" id="PF13229">
    <property type="entry name" value="Beta_helix"/>
    <property type="match status" value="1"/>
</dbReference>
<feature type="domain" description="Right handed beta helix" evidence="1">
    <location>
        <begin position="285"/>
        <end position="384"/>
    </location>
</feature>
<dbReference type="Proteomes" id="UP000011682">
    <property type="component" value="Unassembled WGS sequence"/>
</dbReference>
<accession>S9PLH7</accession>
<dbReference type="InterPro" id="IPR011050">
    <property type="entry name" value="Pectin_lyase_fold/virulence"/>
</dbReference>
<name>S9PLH7_CYSF2</name>
<dbReference type="EMBL" id="ANAH02000005">
    <property type="protein sequence ID" value="EPX63337.1"/>
    <property type="molecule type" value="Genomic_DNA"/>
</dbReference>
<evidence type="ECO:0000313" key="3">
    <source>
        <dbReference type="Proteomes" id="UP000011682"/>
    </source>
</evidence>
<dbReference type="InterPro" id="IPR012334">
    <property type="entry name" value="Pectin_lyas_fold"/>
</dbReference>
<keyword evidence="3" id="KW-1185">Reference proteome</keyword>
<protein>
    <recommendedName>
        <fullName evidence="1">Right handed beta helix domain-containing protein</fullName>
    </recommendedName>
</protein>
<dbReference type="RefSeq" id="WP_002627351.1">
    <property type="nucleotide sequence ID" value="NZ_ANAH02000005.1"/>
</dbReference>
<evidence type="ECO:0000313" key="2">
    <source>
        <dbReference type="EMBL" id="EPX63337.1"/>
    </source>
</evidence>